<dbReference type="OrthoDB" id="386349at2157"/>
<dbReference type="RefSeq" id="WP_103426582.1">
    <property type="nucleotide sequence ID" value="NZ_CP026309.1"/>
</dbReference>
<dbReference type="AlphaFoldDB" id="A0A2I8VLS9"/>
<organism evidence="1 2">
    <name type="scientific">Salinigranum rubrum</name>
    <dbReference type="NCBI Taxonomy" id="755307"/>
    <lineage>
        <taxon>Archaea</taxon>
        <taxon>Methanobacteriati</taxon>
        <taxon>Methanobacteriota</taxon>
        <taxon>Stenosarchaea group</taxon>
        <taxon>Halobacteria</taxon>
        <taxon>Halobacteriales</taxon>
        <taxon>Haloferacaceae</taxon>
        <taxon>Salinigranum</taxon>
    </lineage>
</organism>
<dbReference type="GeneID" id="35593554"/>
<dbReference type="Gene3D" id="3.30.870.10">
    <property type="entry name" value="Endonuclease Chain A"/>
    <property type="match status" value="1"/>
</dbReference>
<dbReference type="KEGG" id="srub:C2R22_15640"/>
<evidence type="ECO:0000313" key="1">
    <source>
        <dbReference type="EMBL" id="AUV82893.1"/>
    </source>
</evidence>
<keyword evidence="2" id="KW-1185">Reference proteome</keyword>
<proteinExistence type="predicted"/>
<gene>
    <name evidence="1" type="ORF">C2R22_15640</name>
</gene>
<dbReference type="SUPFAM" id="SSF56024">
    <property type="entry name" value="Phospholipase D/nuclease"/>
    <property type="match status" value="1"/>
</dbReference>
<name>A0A2I8VLS9_9EURY</name>
<dbReference type="EMBL" id="CP026309">
    <property type="protein sequence ID" value="AUV82893.1"/>
    <property type="molecule type" value="Genomic_DNA"/>
</dbReference>
<reference evidence="1 2" key="1">
    <citation type="submission" date="2018-01" db="EMBL/GenBank/DDBJ databases">
        <title>Complete genome sequence of Salinigranum rubrum GX10T, an extremely halophilic archaeon isolated from a marine solar saltern.</title>
        <authorList>
            <person name="Han S."/>
        </authorList>
    </citation>
    <scope>NUCLEOTIDE SEQUENCE [LARGE SCALE GENOMIC DNA]</scope>
    <source>
        <strain evidence="1 2">GX10</strain>
    </source>
</reference>
<evidence type="ECO:0000313" key="2">
    <source>
        <dbReference type="Proteomes" id="UP000236584"/>
    </source>
</evidence>
<sequence>MTGADDVLGNAGPEFEQDLQSSEYDRYLIFTYGISLELLSWFDASDTVVVCGPDDTTEEVYENAGGVDATVKTRTIPSHAKLYLMWGEDRITCWLGSFNFTYSGIYENVEWAARFSDTLEYDPTPEELLDGDVGDGLTPSWQVRQAIELIGSTVTGDDTGWADSLLQNTKYPYVLVHSHRSNTLKRALRNELADAAGTVSITYYAPFVNARGVELFAETLAPDVRPEDIDLTVRTCRLSKISNQDTGLSSGHVADFEQRFDDFAYQVRAPGDQGDQLRGGRELRSGFAHQKIVGLRFVDREEQEQRISLLTTANLTKNAWQHNSGNFEIGLLLRDHTQNEQLHDFLGSQLPYCYERPREGELDEAVSSSSESVSFKEVWLEDLVRDWLELREDALELAWSASLPTLGAVTATVYYRNLLDGSRSPETVTLKPVEEGRRAEIPTLTPQSNAVIDFIELDIETSFRPPERRLTGPGLERLRSGELSLSEYPGDVVVCDGSAVPVDEFDIDTTGASEIWLRAEYTESRTLTVLHEPQSQPHLDETFVQGVSTGAVTADGVGG</sequence>
<protein>
    <submittedName>
        <fullName evidence="1">Uncharacterized protein</fullName>
    </submittedName>
</protein>
<accession>A0A2I8VLS9</accession>
<dbReference type="Proteomes" id="UP000236584">
    <property type="component" value="Chromosome"/>
</dbReference>